<gene>
    <name evidence="4" type="ORF">BO99DRAFT_368181</name>
</gene>
<name>A0A2V5H132_ASPV1</name>
<sequence length="290" mass="33296">MNLSRDTNSFEDKMPSSERSTSTDRERLLIDEEATHWSQNNRSSKSLLGGWLRVLFVVAVAVLSCLVGVFLGHNQRDLDKSCTRRTTQYSPVIGQVGLKYHQQPFNGSLLKQNIFRQDASPEVDAAWESLGANFRAIRVPAEDAQKSGLAKDQVKIREKYGGGYPANVEGFHHLHCLNLLRQSLYYNYDYYHNLGTGAFTNDDYIVRHHVSHCLDVLRQELMCSLDVGVLGQVWVHPEHPEPFVDFNTKHQCRNFEEIREWAEKHQLPETVPSDFLEPPLLTDRVYEEIP</sequence>
<dbReference type="Pfam" id="PF11807">
    <property type="entry name" value="UstYa"/>
    <property type="match status" value="1"/>
</dbReference>
<evidence type="ECO:0000256" key="1">
    <source>
        <dbReference type="ARBA" id="ARBA00035112"/>
    </source>
</evidence>
<dbReference type="Proteomes" id="UP000249829">
    <property type="component" value="Unassembled WGS sequence"/>
</dbReference>
<dbReference type="AlphaFoldDB" id="A0A2V5H132"/>
<feature type="transmembrane region" description="Helical" evidence="3">
    <location>
        <begin position="50"/>
        <end position="71"/>
    </location>
</feature>
<keyword evidence="3" id="KW-1133">Transmembrane helix</keyword>
<dbReference type="GO" id="GO:0043386">
    <property type="term" value="P:mycotoxin biosynthetic process"/>
    <property type="evidence" value="ECO:0007669"/>
    <property type="project" value="InterPro"/>
</dbReference>
<dbReference type="OMA" id="NVEGFHH"/>
<proteinExistence type="inferred from homology"/>
<feature type="compositionally biased region" description="Basic and acidic residues" evidence="2">
    <location>
        <begin position="8"/>
        <end position="25"/>
    </location>
</feature>
<evidence type="ECO:0000313" key="5">
    <source>
        <dbReference type="Proteomes" id="UP000249829"/>
    </source>
</evidence>
<protein>
    <submittedName>
        <fullName evidence="4">Tat pathway signal sequence</fullName>
    </submittedName>
</protein>
<evidence type="ECO:0000313" key="4">
    <source>
        <dbReference type="EMBL" id="PYI15462.1"/>
    </source>
</evidence>
<feature type="region of interest" description="Disordered" evidence="2">
    <location>
        <begin position="1"/>
        <end position="25"/>
    </location>
</feature>
<evidence type="ECO:0000256" key="3">
    <source>
        <dbReference type="SAM" id="Phobius"/>
    </source>
</evidence>
<accession>A0A2V5H132</accession>
<dbReference type="EMBL" id="KZ825186">
    <property type="protein sequence ID" value="PYI15462.1"/>
    <property type="molecule type" value="Genomic_DNA"/>
</dbReference>
<evidence type="ECO:0000256" key="2">
    <source>
        <dbReference type="SAM" id="MobiDB-lite"/>
    </source>
</evidence>
<reference evidence="4 5" key="1">
    <citation type="submission" date="2018-02" db="EMBL/GenBank/DDBJ databases">
        <title>The genomes of Aspergillus section Nigri reveals drivers in fungal speciation.</title>
        <authorList>
            <consortium name="DOE Joint Genome Institute"/>
            <person name="Vesth T.C."/>
            <person name="Nybo J."/>
            <person name="Theobald S."/>
            <person name="Brandl J."/>
            <person name="Frisvad J.C."/>
            <person name="Nielsen K.F."/>
            <person name="Lyhne E.K."/>
            <person name="Kogle M.E."/>
            <person name="Kuo A."/>
            <person name="Riley R."/>
            <person name="Clum A."/>
            <person name="Nolan M."/>
            <person name="Lipzen A."/>
            <person name="Salamov A."/>
            <person name="Henrissat B."/>
            <person name="Wiebenga A."/>
            <person name="De vries R.P."/>
            <person name="Grigoriev I.V."/>
            <person name="Mortensen U.H."/>
            <person name="Andersen M.R."/>
            <person name="Baker S.E."/>
        </authorList>
    </citation>
    <scope>NUCLEOTIDE SEQUENCE [LARGE SCALE GENOMIC DNA]</scope>
    <source>
        <strain evidence="4 5">CBS 115571</strain>
    </source>
</reference>
<keyword evidence="3" id="KW-0472">Membrane</keyword>
<dbReference type="STRING" id="1450538.A0A2V5H132"/>
<dbReference type="PANTHER" id="PTHR33365">
    <property type="entry name" value="YALI0B05434P"/>
    <property type="match status" value="1"/>
</dbReference>
<keyword evidence="5" id="KW-1185">Reference proteome</keyword>
<organism evidence="4 5">
    <name type="scientific">Aspergillus violaceofuscus (strain CBS 115571)</name>
    <dbReference type="NCBI Taxonomy" id="1450538"/>
    <lineage>
        <taxon>Eukaryota</taxon>
        <taxon>Fungi</taxon>
        <taxon>Dikarya</taxon>
        <taxon>Ascomycota</taxon>
        <taxon>Pezizomycotina</taxon>
        <taxon>Eurotiomycetes</taxon>
        <taxon>Eurotiomycetidae</taxon>
        <taxon>Eurotiales</taxon>
        <taxon>Aspergillaceae</taxon>
        <taxon>Aspergillus</taxon>
    </lineage>
</organism>
<comment type="similarity">
    <text evidence="1">Belongs to the ustYa family.</text>
</comment>
<dbReference type="PANTHER" id="PTHR33365:SF13">
    <property type="entry name" value="TAT PATHWAY SIGNAL SEQUENCE"/>
    <property type="match status" value="1"/>
</dbReference>
<keyword evidence="3" id="KW-0812">Transmembrane</keyword>
<dbReference type="InterPro" id="IPR021765">
    <property type="entry name" value="UstYa-like"/>
</dbReference>